<dbReference type="InterPro" id="IPR032710">
    <property type="entry name" value="NTF2-like_dom_sf"/>
</dbReference>
<keyword evidence="1" id="KW-0732">Signal</keyword>
<reference evidence="2" key="1">
    <citation type="submission" date="2021-09" db="EMBL/GenBank/DDBJ databases">
        <title>Genome of Aequorivita sp. strain F47161.</title>
        <authorList>
            <person name="Wang Y."/>
        </authorList>
    </citation>
    <scope>NUCLEOTIDE SEQUENCE</scope>
    <source>
        <strain evidence="2">F47161</strain>
    </source>
</reference>
<dbReference type="SUPFAM" id="SSF54427">
    <property type="entry name" value="NTF2-like"/>
    <property type="match status" value="2"/>
</dbReference>
<dbReference type="AlphaFoldDB" id="A0A9X1QV41"/>
<dbReference type="RefSeq" id="WP_237603090.1">
    <property type="nucleotide sequence ID" value="NZ_JAIRBA010000017.1"/>
</dbReference>
<gene>
    <name evidence="2" type="ORF">K8089_09745</name>
</gene>
<feature type="chain" id="PRO_5040744552" evidence="1">
    <location>
        <begin position="20"/>
        <end position="329"/>
    </location>
</feature>
<dbReference type="InterPro" id="IPR009959">
    <property type="entry name" value="Cyclase_SnoaL-like"/>
</dbReference>
<evidence type="ECO:0000256" key="1">
    <source>
        <dbReference type="SAM" id="SignalP"/>
    </source>
</evidence>
<keyword evidence="3" id="KW-1185">Reference proteome</keyword>
<evidence type="ECO:0000313" key="2">
    <source>
        <dbReference type="EMBL" id="MCG2419305.1"/>
    </source>
</evidence>
<protein>
    <submittedName>
        <fullName evidence="2">Ester cyclase</fullName>
    </submittedName>
</protein>
<dbReference type="Gene3D" id="3.10.450.50">
    <property type="match status" value="2"/>
</dbReference>
<sequence>MKIIIPLLALLLVSFAFNAQNPDPHASEESAITGMVFSDIKNDKNLDKMVAQKQITTAKKIYSKDEADVKATIEKFLIVAGNYDLTAMKKMMADKASLAIVRLRDGKWTTETTLVADHLATVNKNTSRPYFEPVKEYTIHVSDGQLAFVKADAVLHAFGVPLLNNIDYFTLIKENEVWKFINISFTSTRIPESERIYDPTIFAKSYAQAWSSKNPDFVALFYAEDGSLNINNGTPAVGRTSIAQSAKAFMDAFPDDMVVAFNKLVNTAKGAEFHWTLTGTNTGPNGTGKKVNISGFELWQLDEKGLIKQSIGSFDAEEYSRQIKYGVND</sequence>
<proteinExistence type="predicted"/>
<organism evidence="2 3">
    <name type="scientific">Aequorivita vitellina</name>
    <dbReference type="NCBI Taxonomy" id="2874475"/>
    <lineage>
        <taxon>Bacteria</taxon>
        <taxon>Pseudomonadati</taxon>
        <taxon>Bacteroidota</taxon>
        <taxon>Flavobacteriia</taxon>
        <taxon>Flavobacteriales</taxon>
        <taxon>Flavobacteriaceae</taxon>
        <taxon>Aequorivita</taxon>
    </lineage>
</organism>
<evidence type="ECO:0000313" key="3">
    <source>
        <dbReference type="Proteomes" id="UP001139461"/>
    </source>
</evidence>
<comment type="caution">
    <text evidence="2">The sequence shown here is derived from an EMBL/GenBank/DDBJ whole genome shotgun (WGS) entry which is preliminary data.</text>
</comment>
<dbReference type="EMBL" id="JAIRBA010000017">
    <property type="protein sequence ID" value="MCG2419305.1"/>
    <property type="molecule type" value="Genomic_DNA"/>
</dbReference>
<name>A0A9X1QV41_9FLAO</name>
<accession>A0A9X1QV41</accession>
<dbReference type="Proteomes" id="UP001139461">
    <property type="component" value="Unassembled WGS sequence"/>
</dbReference>
<feature type="signal peptide" evidence="1">
    <location>
        <begin position="1"/>
        <end position="19"/>
    </location>
</feature>
<dbReference type="GO" id="GO:0030638">
    <property type="term" value="P:polyketide metabolic process"/>
    <property type="evidence" value="ECO:0007669"/>
    <property type="project" value="InterPro"/>
</dbReference>
<dbReference type="Pfam" id="PF07366">
    <property type="entry name" value="SnoaL"/>
    <property type="match status" value="1"/>
</dbReference>